<dbReference type="GO" id="GO:1990961">
    <property type="term" value="P:xenobiotic detoxification by transmembrane export across the plasma membrane"/>
    <property type="evidence" value="ECO:0007669"/>
    <property type="project" value="InterPro"/>
</dbReference>
<evidence type="ECO:0000313" key="8">
    <source>
        <dbReference type="Proteomes" id="UP000230066"/>
    </source>
</evidence>
<feature type="transmembrane region" description="Helical" evidence="6">
    <location>
        <begin position="172"/>
        <end position="196"/>
    </location>
</feature>
<dbReference type="NCBIfam" id="TIGR00797">
    <property type="entry name" value="matE"/>
    <property type="match status" value="1"/>
</dbReference>
<feature type="transmembrane region" description="Helical" evidence="6">
    <location>
        <begin position="202"/>
        <end position="222"/>
    </location>
</feature>
<feature type="transmembrane region" description="Helical" evidence="6">
    <location>
        <begin position="243"/>
        <end position="260"/>
    </location>
</feature>
<dbReference type="GO" id="GO:0042910">
    <property type="term" value="F:xenobiotic transmembrane transporter activity"/>
    <property type="evidence" value="ECO:0007669"/>
    <property type="project" value="InterPro"/>
</dbReference>
<dbReference type="GO" id="GO:0016020">
    <property type="term" value="C:membrane"/>
    <property type="evidence" value="ECO:0007669"/>
    <property type="project" value="UniProtKB-SubCell"/>
</dbReference>
<gene>
    <name evidence="7" type="ORF">D915_003314</name>
</gene>
<feature type="transmembrane region" description="Helical" evidence="6">
    <location>
        <begin position="397"/>
        <end position="419"/>
    </location>
</feature>
<proteinExistence type="inferred from homology"/>
<dbReference type="GO" id="GO:0015297">
    <property type="term" value="F:antiporter activity"/>
    <property type="evidence" value="ECO:0007669"/>
    <property type="project" value="InterPro"/>
</dbReference>
<dbReference type="PANTHER" id="PTHR11206">
    <property type="entry name" value="MULTIDRUG RESISTANCE PROTEIN"/>
    <property type="match status" value="1"/>
</dbReference>
<dbReference type="CDD" id="cd13132">
    <property type="entry name" value="MATE_eukaryotic"/>
    <property type="match status" value="1"/>
</dbReference>
<evidence type="ECO:0000256" key="3">
    <source>
        <dbReference type="ARBA" id="ARBA00022692"/>
    </source>
</evidence>
<feature type="transmembrane region" description="Helical" evidence="6">
    <location>
        <begin position="544"/>
        <end position="562"/>
    </location>
</feature>
<feature type="transmembrane region" description="Helical" evidence="6">
    <location>
        <begin position="365"/>
        <end position="390"/>
    </location>
</feature>
<evidence type="ECO:0000256" key="2">
    <source>
        <dbReference type="ARBA" id="ARBA00010199"/>
    </source>
</evidence>
<comment type="similarity">
    <text evidence="2 6">Belongs to the multi antimicrobial extrusion (MATE) (TC 2.A.66.1) family.</text>
</comment>
<reference evidence="7" key="1">
    <citation type="submission" date="2019-03" db="EMBL/GenBank/DDBJ databases">
        <title>Improved annotation for the trematode Fasciola hepatica.</title>
        <authorList>
            <person name="Choi Y.-J."/>
            <person name="Martin J."/>
            <person name="Mitreva M."/>
        </authorList>
    </citation>
    <scope>NUCLEOTIDE SEQUENCE [LARGE SCALE GENOMIC DNA]</scope>
</reference>
<dbReference type="InterPro" id="IPR045069">
    <property type="entry name" value="MATE_euk"/>
</dbReference>
<evidence type="ECO:0000256" key="6">
    <source>
        <dbReference type="RuleBase" id="RU004914"/>
    </source>
</evidence>
<dbReference type="AlphaFoldDB" id="A0A4E0S2H5"/>
<keyword evidence="8" id="KW-1185">Reference proteome</keyword>
<accession>A0A4E0S2H5</accession>
<comment type="caution">
    <text evidence="7">The sequence shown here is derived from an EMBL/GenBank/DDBJ whole genome shotgun (WGS) entry which is preliminary data.</text>
</comment>
<sequence length="620" mass="69009">MEKVMTSYTQNVTKVGSRTEELRKLFRLALPTMITQLLRFLNPSISIMVCGHLSREELDASSMATTLINVLGLSVDTGFATAFDTLFSQAYGSKQKKVLGLLLQRALCVVFLMFSVLACLHVNIVPLLIMLKQDSLISSLTSEYLMYCLPGLACDFLFLTFGRYLQAQNIVLPMLCSSCLGTVLNALLQYCFVAHYSLGLRTSALCLSCSFAFMFLGVLTYLRLSKVFTETWPKINIKAALSNWGIIFRMGIPGVFMVALEEWCFEALTFVAGSMGEVTLGAHAIAFQIQSIIYMVPLGIFTAVNIRVGQRLGAFDPVGSHFAYTTALALMPVIALLTSGPVILFRRYLPLLFTEDRDVCLLASSLLPLLLVFQTFEGFAGVSEAVLLACGRQSTGAAIIFSGYYCIGMPFALILAYRTSLGIHGAWYGLATGFGITTLVYFTLAMRTNWVEEARHAHFNISIQRESLKNFNEEERNELLNGIAKKNNGMISNGESSQRNGLIPSLRNHLLENRQPVKTMIVKDRLTRCQLVLKCPSGGFSVRILLFFSLFCYWFAAIYISVSQPPAVWRLHCLSLAGSLNHSLPSFCDRMYREDQYFPFNLLPLKIPDPVKFVTKTPTV</sequence>
<keyword evidence="5 6" id="KW-0472">Membrane</keyword>
<feature type="transmembrane region" description="Helical" evidence="6">
    <location>
        <begin position="322"/>
        <end position="345"/>
    </location>
</feature>
<dbReference type="Pfam" id="PF01554">
    <property type="entry name" value="MatE"/>
    <property type="match status" value="2"/>
</dbReference>
<evidence type="ECO:0000256" key="4">
    <source>
        <dbReference type="ARBA" id="ARBA00022989"/>
    </source>
</evidence>
<name>A0A4E0S2H5_FASHE</name>
<keyword evidence="4 6" id="KW-1133">Transmembrane helix</keyword>
<feature type="transmembrane region" description="Helical" evidence="6">
    <location>
        <begin position="425"/>
        <end position="446"/>
    </location>
</feature>
<organism evidence="7 8">
    <name type="scientific">Fasciola hepatica</name>
    <name type="common">Liver fluke</name>
    <dbReference type="NCBI Taxonomy" id="6192"/>
    <lineage>
        <taxon>Eukaryota</taxon>
        <taxon>Metazoa</taxon>
        <taxon>Spiralia</taxon>
        <taxon>Lophotrochozoa</taxon>
        <taxon>Platyhelminthes</taxon>
        <taxon>Trematoda</taxon>
        <taxon>Digenea</taxon>
        <taxon>Plagiorchiida</taxon>
        <taxon>Echinostomata</taxon>
        <taxon>Echinostomatoidea</taxon>
        <taxon>Fasciolidae</taxon>
        <taxon>Fasciola</taxon>
    </lineage>
</organism>
<feature type="transmembrane region" description="Helical" evidence="6">
    <location>
        <begin position="144"/>
        <end position="165"/>
    </location>
</feature>
<protein>
    <recommendedName>
        <fullName evidence="6">Multidrug and toxin extrusion protein</fullName>
    </recommendedName>
</protein>
<comment type="subcellular location">
    <subcellularLocation>
        <location evidence="1">Membrane</location>
        <topology evidence="1">Multi-pass membrane protein</topology>
    </subcellularLocation>
</comment>
<feature type="transmembrane region" description="Helical" evidence="6">
    <location>
        <begin position="102"/>
        <end position="124"/>
    </location>
</feature>
<dbReference type="InterPro" id="IPR002528">
    <property type="entry name" value="MATE_fam"/>
</dbReference>
<keyword evidence="3 6" id="KW-0812">Transmembrane</keyword>
<feature type="transmembrane region" description="Helical" evidence="6">
    <location>
        <begin position="280"/>
        <end position="301"/>
    </location>
</feature>
<evidence type="ECO:0000256" key="5">
    <source>
        <dbReference type="ARBA" id="ARBA00023136"/>
    </source>
</evidence>
<dbReference type="EMBL" id="JXXN02000909">
    <property type="protein sequence ID" value="THD25990.1"/>
    <property type="molecule type" value="Genomic_DNA"/>
</dbReference>
<evidence type="ECO:0000313" key="7">
    <source>
        <dbReference type="EMBL" id="THD25990.1"/>
    </source>
</evidence>
<dbReference type="Proteomes" id="UP000230066">
    <property type="component" value="Unassembled WGS sequence"/>
</dbReference>
<evidence type="ECO:0000256" key="1">
    <source>
        <dbReference type="ARBA" id="ARBA00004141"/>
    </source>
</evidence>